<sequence length="50" mass="5436">VRSKVWWLGLIVFIVGNVMNFLALRFAPQSLVAPLGSMSLVANVLLAPLI</sequence>
<dbReference type="EMBL" id="KZ987732">
    <property type="protein sequence ID" value="RKP15440.1"/>
    <property type="molecule type" value="Genomic_DNA"/>
</dbReference>
<dbReference type="GO" id="GO:0015095">
    <property type="term" value="F:magnesium ion transmembrane transporter activity"/>
    <property type="evidence" value="ECO:0007669"/>
    <property type="project" value="InterPro"/>
</dbReference>
<evidence type="ECO:0000256" key="4">
    <source>
        <dbReference type="ARBA" id="ARBA00023136"/>
    </source>
</evidence>
<evidence type="ECO:0000313" key="6">
    <source>
        <dbReference type="EMBL" id="RKP15440.1"/>
    </source>
</evidence>
<protein>
    <submittedName>
        <fullName evidence="6">Uncharacterized protein</fullName>
    </submittedName>
</protein>
<dbReference type="Proteomes" id="UP000267251">
    <property type="component" value="Unassembled WGS sequence"/>
</dbReference>
<name>A0A4P9YBD9_9FUNG</name>
<keyword evidence="7" id="KW-1185">Reference proteome</keyword>
<feature type="non-terminal residue" evidence="6">
    <location>
        <position position="50"/>
    </location>
</feature>
<accession>A0A4P9YBD9</accession>
<dbReference type="Pfam" id="PF05653">
    <property type="entry name" value="Mg_trans_NIPA"/>
    <property type="match status" value="1"/>
</dbReference>
<dbReference type="GO" id="GO:0016020">
    <property type="term" value="C:membrane"/>
    <property type="evidence" value="ECO:0007669"/>
    <property type="project" value="UniProtKB-SubCell"/>
</dbReference>
<dbReference type="PANTHER" id="PTHR12570">
    <property type="match status" value="1"/>
</dbReference>
<keyword evidence="2 5" id="KW-0812">Transmembrane</keyword>
<feature type="non-terminal residue" evidence="6">
    <location>
        <position position="1"/>
    </location>
</feature>
<evidence type="ECO:0000256" key="5">
    <source>
        <dbReference type="SAM" id="Phobius"/>
    </source>
</evidence>
<evidence type="ECO:0000256" key="1">
    <source>
        <dbReference type="ARBA" id="ARBA00004141"/>
    </source>
</evidence>
<gene>
    <name evidence="6" type="ORF">BJ684DRAFT_1371</name>
</gene>
<keyword evidence="3 5" id="KW-1133">Transmembrane helix</keyword>
<dbReference type="InterPro" id="IPR008521">
    <property type="entry name" value="Mg_trans_NIPA"/>
</dbReference>
<keyword evidence="4 5" id="KW-0472">Membrane</keyword>
<reference evidence="7" key="1">
    <citation type="journal article" date="2018" name="Nat. Microbiol.">
        <title>Leveraging single-cell genomics to expand the fungal tree of life.</title>
        <authorList>
            <person name="Ahrendt S.R."/>
            <person name="Quandt C.A."/>
            <person name="Ciobanu D."/>
            <person name="Clum A."/>
            <person name="Salamov A."/>
            <person name="Andreopoulos B."/>
            <person name="Cheng J.F."/>
            <person name="Woyke T."/>
            <person name="Pelin A."/>
            <person name="Henrissat B."/>
            <person name="Reynolds N.K."/>
            <person name="Benny G.L."/>
            <person name="Smith M.E."/>
            <person name="James T.Y."/>
            <person name="Grigoriev I.V."/>
        </authorList>
    </citation>
    <scope>NUCLEOTIDE SEQUENCE [LARGE SCALE GENOMIC DNA]</scope>
</reference>
<proteinExistence type="predicted"/>
<organism evidence="6 7">
    <name type="scientific">Piptocephalis cylindrospora</name>
    <dbReference type="NCBI Taxonomy" id="1907219"/>
    <lineage>
        <taxon>Eukaryota</taxon>
        <taxon>Fungi</taxon>
        <taxon>Fungi incertae sedis</taxon>
        <taxon>Zoopagomycota</taxon>
        <taxon>Zoopagomycotina</taxon>
        <taxon>Zoopagomycetes</taxon>
        <taxon>Zoopagales</taxon>
        <taxon>Piptocephalidaceae</taxon>
        <taxon>Piptocephalis</taxon>
    </lineage>
</organism>
<evidence type="ECO:0000256" key="2">
    <source>
        <dbReference type="ARBA" id="ARBA00022692"/>
    </source>
</evidence>
<evidence type="ECO:0000256" key="3">
    <source>
        <dbReference type="ARBA" id="ARBA00022989"/>
    </source>
</evidence>
<feature type="transmembrane region" description="Helical" evidence="5">
    <location>
        <begin position="6"/>
        <end position="24"/>
    </location>
</feature>
<evidence type="ECO:0000313" key="7">
    <source>
        <dbReference type="Proteomes" id="UP000267251"/>
    </source>
</evidence>
<dbReference type="AlphaFoldDB" id="A0A4P9YBD9"/>
<dbReference type="OrthoDB" id="165382at2759"/>
<comment type="subcellular location">
    <subcellularLocation>
        <location evidence="1">Membrane</location>
        <topology evidence="1">Multi-pass membrane protein</topology>
    </subcellularLocation>
</comment>